<protein>
    <submittedName>
        <fullName evidence="3">Uncharacterized protein</fullName>
    </submittedName>
</protein>
<keyword evidence="4" id="KW-1185">Reference proteome</keyword>
<sequence>MQVTRSMLSNSRAFTANPLAASSFVANSSSNATRRNEFVSMVKSAAFDGNYKVTLLIFMFAYAGVQPTRMTMSGNQSSAVPSYRLPSMSACDRPSTAKLMERSAVMQKSVDKLFSRNSETSKPPLPSHAKNGMTTFEPDAQMPLSMQQSMIRDQEDSGNNNSQKQVGLFNEYQKRLNSASVASCSETLVSAISPHDQTSYDKEKDKEQETVCNKYQPVTVLEDSQAIRAMSFHPMGHVYAIGSNSKVIRICKFPDLENLTEDQEPTAPAVLFSQSNYHRGTLYAVSWSPDGRWVATGSNDRSVRLLQVEPDTGLPAESQETEEPLIPGTHNFAPLNILEMNHHDGVVRDIAFLVSF</sequence>
<keyword evidence="1" id="KW-0853">WD repeat</keyword>
<dbReference type="PROSITE" id="PS50294">
    <property type="entry name" value="WD_REPEATS_REGION"/>
    <property type="match status" value="1"/>
</dbReference>
<proteinExistence type="predicted"/>
<dbReference type="InterPro" id="IPR040067">
    <property type="entry name" value="WDR47"/>
</dbReference>
<dbReference type="EMBL" id="JBJKFK010000022">
    <property type="protein sequence ID" value="KAL3320893.1"/>
    <property type="molecule type" value="Genomic_DNA"/>
</dbReference>
<dbReference type="PANTHER" id="PTHR19863">
    <property type="entry name" value="NEMITIN (NEURONAL ENRICHED MAP INTERACTING PROTEIN) HOMOLOG"/>
    <property type="match status" value="1"/>
</dbReference>
<dbReference type="Gene3D" id="2.130.10.10">
    <property type="entry name" value="YVTN repeat-like/Quinoprotein amine dehydrogenase"/>
    <property type="match status" value="1"/>
</dbReference>
<dbReference type="AlphaFoldDB" id="A0ABD2QN84"/>
<feature type="region of interest" description="Disordered" evidence="2">
    <location>
        <begin position="116"/>
        <end position="137"/>
    </location>
</feature>
<dbReference type="PANTHER" id="PTHR19863:SF5">
    <property type="entry name" value="WD REPEAT-CONTAINING PROTEIN 47"/>
    <property type="match status" value="1"/>
</dbReference>
<reference evidence="3 4" key="1">
    <citation type="submission" date="2024-11" db="EMBL/GenBank/DDBJ databases">
        <title>Adaptive evolution of stress response genes in parasites aligns with host niche diversity.</title>
        <authorList>
            <person name="Hahn C."/>
            <person name="Resl P."/>
        </authorList>
    </citation>
    <scope>NUCLEOTIDE SEQUENCE [LARGE SCALE GENOMIC DNA]</scope>
    <source>
        <strain evidence="3">EGGRZ-B1_66</strain>
        <tissue evidence="3">Body</tissue>
    </source>
</reference>
<evidence type="ECO:0000313" key="4">
    <source>
        <dbReference type="Proteomes" id="UP001626550"/>
    </source>
</evidence>
<gene>
    <name evidence="3" type="ORF">Ciccas_000419</name>
</gene>
<dbReference type="InterPro" id="IPR001680">
    <property type="entry name" value="WD40_rpt"/>
</dbReference>
<dbReference type="SMART" id="SM00320">
    <property type="entry name" value="WD40"/>
    <property type="match status" value="2"/>
</dbReference>
<dbReference type="InterPro" id="IPR015943">
    <property type="entry name" value="WD40/YVTN_repeat-like_dom_sf"/>
</dbReference>
<dbReference type="InterPro" id="IPR036322">
    <property type="entry name" value="WD40_repeat_dom_sf"/>
</dbReference>
<accession>A0ABD2QN84</accession>
<evidence type="ECO:0000313" key="3">
    <source>
        <dbReference type="EMBL" id="KAL3320893.1"/>
    </source>
</evidence>
<dbReference type="SUPFAM" id="SSF50978">
    <property type="entry name" value="WD40 repeat-like"/>
    <property type="match status" value="1"/>
</dbReference>
<dbReference type="Proteomes" id="UP001626550">
    <property type="component" value="Unassembled WGS sequence"/>
</dbReference>
<evidence type="ECO:0000256" key="1">
    <source>
        <dbReference type="PROSITE-ProRule" id="PRU00221"/>
    </source>
</evidence>
<dbReference type="Pfam" id="PF00400">
    <property type="entry name" value="WD40"/>
    <property type="match status" value="1"/>
</dbReference>
<comment type="caution">
    <text evidence="3">The sequence shown here is derived from an EMBL/GenBank/DDBJ whole genome shotgun (WGS) entry which is preliminary data.</text>
</comment>
<name>A0ABD2QN84_9PLAT</name>
<feature type="repeat" description="WD" evidence="1">
    <location>
        <begin position="275"/>
        <end position="309"/>
    </location>
</feature>
<dbReference type="PROSITE" id="PS50082">
    <property type="entry name" value="WD_REPEATS_2"/>
    <property type="match status" value="1"/>
</dbReference>
<organism evidence="3 4">
    <name type="scientific">Cichlidogyrus casuarinus</name>
    <dbReference type="NCBI Taxonomy" id="1844966"/>
    <lineage>
        <taxon>Eukaryota</taxon>
        <taxon>Metazoa</taxon>
        <taxon>Spiralia</taxon>
        <taxon>Lophotrochozoa</taxon>
        <taxon>Platyhelminthes</taxon>
        <taxon>Monogenea</taxon>
        <taxon>Monopisthocotylea</taxon>
        <taxon>Dactylogyridea</taxon>
        <taxon>Ancyrocephalidae</taxon>
        <taxon>Cichlidogyrus</taxon>
    </lineage>
</organism>
<evidence type="ECO:0000256" key="2">
    <source>
        <dbReference type="SAM" id="MobiDB-lite"/>
    </source>
</evidence>